<sequence length="76" mass="8310">MDTSKVIGIIAEQLGLSEAEISEETAFADLGADSFDIFQVISALEEEYGVTFDTDDTDKIKTVKNAIDYINQSVTE</sequence>
<gene>
    <name evidence="4" type="primary">acpP_77</name>
    <name evidence="4" type="ORF">SDC9_168949</name>
</gene>
<dbReference type="InterPro" id="IPR009081">
    <property type="entry name" value="PP-bd_ACP"/>
</dbReference>
<organism evidence="4">
    <name type="scientific">bioreactor metagenome</name>
    <dbReference type="NCBI Taxonomy" id="1076179"/>
    <lineage>
        <taxon>unclassified sequences</taxon>
        <taxon>metagenomes</taxon>
        <taxon>ecological metagenomes</taxon>
    </lineage>
</organism>
<reference evidence="4" key="1">
    <citation type="submission" date="2019-08" db="EMBL/GenBank/DDBJ databases">
        <authorList>
            <person name="Kucharzyk K."/>
            <person name="Murdoch R.W."/>
            <person name="Higgins S."/>
            <person name="Loffler F."/>
        </authorList>
    </citation>
    <scope>NUCLEOTIDE SEQUENCE</scope>
</reference>
<evidence type="ECO:0000313" key="4">
    <source>
        <dbReference type="EMBL" id="MPN21569.1"/>
    </source>
</evidence>
<accession>A0A645G6Z0</accession>
<dbReference type="HAMAP" id="MF_01217">
    <property type="entry name" value="Acyl_carrier"/>
    <property type="match status" value="1"/>
</dbReference>
<dbReference type="SUPFAM" id="SSF47336">
    <property type="entry name" value="ACP-like"/>
    <property type="match status" value="1"/>
</dbReference>
<name>A0A645G6Z0_9ZZZZ</name>
<dbReference type="Gene3D" id="1.10.1200.10">
    <property type="entry name" value="ACP-like"/>
    <property type="match status" value="1"/>
</dbReference>
<keyword evidence="1" id="KW-0596">Phosphopantetheine</keyword>
<dbReference type="PROSITE" id="PS50075">
    <property type="entry name" value="CARRIER"/>
    <property type="match status" value="1"/>
</dbReference>
<dbReference type="PANTHER" id="PTHR46153:SF11">
    <property type="entry name" value="ACYL CARRIER PROTEIN 4, CHLOROPLASTIC"/>
    <property type="match status" value="1"/>
</dbReference>
<feature type="domain" description="Carrier" evidence="3">
    <location>
        <begin position="1"/>
        <end position="74"/>
    </location>
</feature>
<dbReference type="AlphaFoldDB" id="A0A645G6Z0"/>
<keyword evidence="2" id="KW-0597">Phosphoprotein</keyword>
<protein>
    <submittedName>
        <fullName evidence="4">Acyl carrier protein</fullName>
    </submittedName>
</protein>
<comment type="caution">
    <text evidence="4">The sequence shown here is derived from an EMBL/GenBank/DDBJ whole genome shotgun (WGS) entry which is preliminary data.</text>
</comment>
<dbReference type="InterPro" id="IPR003231">
    <property type="entry name" value="ACP"/>
</dbReference>
<evidence type="ECO:0000259" key="3">
    <source>
        <dbReference type="PROSITE" id="PS50075"/>
    </source>
</evidence>
<dbReference type="GO" id="GO:0000036">
    <property type="term" value="F:acyl carrier activity"/>
    <property type="evidence" value="ECO:0007669"/>
    <property type="project" value="InterPro"/>
</dbReference>
<dbReference type="NCBIfam" id="NF002148">
    <property type="entry name" value="PRK00982.1-2"/>
    <property type="match status" value="1"/>
</dbReference>
<dbReference type="InterPro" id="IPR036736">
    <property type="entry name" value="ACP-like_sf"/>
</dbReference>
<proteinExistence type="inferred from homology"/>
<dbReference type="NCBIfam" id="NF002150">
    <property type="entry name" value="PRK00982.1-4"/>
    <property type="match status" value="1"/>
</dbReference>
<dbReference type="Pfam" id="PF00550">
    <property type="entry name" value="PP-binding"/>
    <property type="match status" value="1"/>
</dbReference>
<dbReference type="InterPro" id="IPR044813">
    <property type="entry name" value="ACP_chloroplastic"/>
</dbReference>
<evidence type="ECO:0000256" key="1">
    <source>
        <dbReference type="ARBA" id="ARBA00022450"/>
    </source>
</evidence>
<evidence type="ECO:0000256" key="2">
    <source>
        <dbReference type="ARBA" id="ARBA00022553"/>
    </source>
</evidence>
<dbReference type="EMBL" id="VSSQ01069572">
    <property type="protein sequence ID" value="MPN21569.1"/>
    <property type="molecule type" value="Genomic_DNA"/>
</dbReference>
<dbReference type="PANTHER" id="PTHR46153">
    <property type="entry name" value="ACYL CARRIER PROTEIN"/>
    <property type="match status" value="1"/>
</dbReference>